<feature type="compositionally biased region" description="Polar residues" evidence="3">
    <location>
        <begin position="549"/>
        <end position="567"/>
    </location>
</feature>
<proteinExistence type="inferred from homology"/>
<dbReference type="InterPro" id="IPR036890">
    <property type="entry name" value="HATPase_C_sf"/>
</dbReference>
<dbReference type="PANTHER" id="PTHR10073:SF41">
    <property type="entry name" value="MISMATCH REPAIR PROTEIN, PUTATIVE (AFU_ORTHOLOGUE AFUA_8G05820)-RELATED"/>
    <property type="match status" value="1"/>
</dbReference>
<comment type="caution">
    <text evidence="5">The sequence shown here is derived from an EMBL/GenBank/DDBJ whole genome shotgun (WGS) entry which is preliminary data.</text>
</comment>
<dbReference type="GO" id="GO:0006298">
    <property type="term" value="P:mismatch repair"/>
    <property type="evidence" value="ECO:0007669"/>
    <property type="project" value="InterPro"/>
</dbReference>
<dbReference type="InterPro" id="IPR020568">
    <property type="entry name" value="Ribosomal_Su5_D2-typ_SF"/>
</dbReference>
<comment type="similarity">
    <text evidence="1">Belongs to the DNA mismatch repair MutL/HexB family.</text>
</comment>
<dbReference type="EMBL" id="MTYH01000106">
    <property type="protein sequence ID" value="PNP38239.1"/>
    <property type="molecule type" value="Genomic_DNA"/>
</dbReference>
<dbReference type="OrthoDB" id="10263226at2759"/>
<protein>
    <recommendedName>
        <fullName evidence="4">DNA mismatch repair protein S5 domain-containing protein</fullName>
    </recommendedName>
</protein>
<dbReference type="Pfam" id="PF01119">
    <property type="entry name" value="DNA_mis_repair"/>
    <property type="match status" value="1"/>
</dbReference>
<dbReference type="SMART" id="SM01340">
    <property type="entry name" value="DNA_mis_repair"/>
    <property type="match status" value="1"/>
</dbReference>
<organism evidence="5 6">
    <name type="scientific">Trichoderma gamsii</name>
    <dbReference type="NCBI Taxonomy" id="398673"/>
    <lineage>
        <taxon>Eukaryota</taxon>
        <taxon>Fungi</taxon>
        <taxon>Dikarya</taxon>
        <taxon>Ascomycota</taxon>
        <taxon>Pezizomycotina</taxon>
        <taxon>Sordariomycetes</taxon>
        <taxon>Hypocreomycetidae</taxon>
        <taxon>Hypocreales</taxon>
        <taxon>Hypocreaceae</taxon>
        <taxon>Trichoderma</taxon>
    </lineage>
</organism>
<dbReference type="FunFam" id="3.30.565.10:FF:000017">
    <property type="entry name" value="PMS1 homolog 1, mismatch repair system component"/>
    <property type="match status" value="1"/>
</dbReference>
<evidence type="ECO:0000256" key="2">
    <source>
        <dbReference type="ARBA" id="ARBA00022763"/>
    </source>
</evidence>
<feature type="region of interest" description="Disordered" evidence="3">
    <location>
        <begin position="601"/>
        <end position="802"/>
    </location>
</feature>
<feature type="compositionally biased region" description="Polar residues" evidence="3">
    <location>
        <begin position="513"/>
        <end position="522"/>
    </location>
</feature>
<evidence type="ECO:0000259" key="4">
    <source>
        <dbReference type="SMART" id="SM01340"/>
    </source>
</evidence>
<dbReference type="InterPro" id="IPR038973">
    <property type="entry name" value="MutL/Mlh/Pms-like"/>
</dbReference>
<dbReference type="GO" id="GO:0030983">
    <property type="term" value="F:mismatched DNA binding"/>
    <property type="evidence" value="ECO:0007669"/>
    <property type="project" value="InterPro"/>
</dbReference>
<dbReference type="AlphaFoldDB" id="A0A2K0SY81"/>
<keyword evidence="2" id="KW-0227">DNA damage</keyword>
<dbReference type="InterPro" id="IPR013507">
    <property type="entry name" value="DNA_mismatch_S5_2-like"/>
</dbReference>
<dbReference type="GO" id="GO:0061982">
    <property type="term" value="P:meiosis I cell cycle process"/>
    <property type="evidence" value="ECO:0007669"/>
    <property type="project" value="UniProtKB-ARBA"/>
</dbReference>
<feature type="domain" description="DNA mismatch repair protein S5" evidence="4">
    <location>
        <begin position="217"/>
        <end position="363"/>
    </location>
</feature>
<dbReference type="GO" id="GO:0140664">
    <property type="term" value="F:ATP-dependent DNA damage sensor activity"/>
    <property type="evidence" value="ECO:0007669"/>
    <property type="project" value="InterPro"/>
</dbReference>
<dbReference type="Pfam" id="PF13589">
    <property type="entry name" value="HATPase_c_3"/>
    <property type="match status" value="1"/>
</dbReference>
<dbReference type="InterPro" id="IPR014762">
    <property type="entry name" value="DNA_mismatch_repair_CS"/>
</dbReference>
<name>A0A2K0SY81_9HYPO</name>
<dbReference type="InterPro" id="IPR014721">
    <property type="entry name" value="Ribsml_uS5_D2-typ_fold_subgr"/>
</dbReference>
<sequence>MPISALPQSTVRLLGSSVTITTPCDLVKELIDNAIDAGASYIEVAVSSNYLDTIRVRDDGHGIDIDDFDALGRRARTSKLKAFSELGSRVRETLGFRGEALAAMNTFAAVSITTRTPKDVVATRFQLKRAVGGAENRSPVSAPVGTTVQVTKLFDTLPARKQYSLKNSAKYIKSTKELLKAYVLARPDLKLSFKVLSETTGSWSYAPASATDINEAALQIFGKPLASSCIHVSRNSACDQAEFPQDSQQIAEDFILEAFMPKPGFDVHAVKSKGLYLSVDSRPLAATCGIAKLFTAIFKSHLNRVTGSTESGISIPNPFLRLNIRCPAHSYDANVAPLKDEVLFGDEKKIIACFTRLCQRIYSERYMDHSFLTPKPSKPEQKLGNSMVHTEDSEDLYAAEDLNPFQSTSLGDHIAAQATTSLPLPRELDSQSGVSLARMRTSKIVNMSRTSSSSTDEDSTINSVDIQVPLALLTTVQIPPRQKPQVSKISASENIERYLLPRKNQEFRIATDETATQTNRLQRNLPESPPGIFDRMPLQPLTESMLNAMNGQSESESDVSSTELETSTLDDDIEMTNNVNPREGRAQRASLVPTLPSLDQEHSAFHSPRQPRNIPEWPTPPSSNFLRNERSSNPPFRPPGRSSQRESPTGNIAVRPQLRAPPTGRLIAFPLPGENRNRRRATHDQTSERGEDTPRANPRDNRPQSYFQGVQGLNRREDSTNNAFEWATQPDTSRQNASQPTFLSHGPSHRSHTMQAPVVDSQSPGIISRPRVAQDRPNARDSFPVTPQRDIRPSTKASVCDKAPKRAPLEDIDDDLEDPRFYLIKRQCSQANHGIARRLSSRRLPLSVTPSHLAMYNSSISRRISLTKVKALAKQTCLQGYDIISDDRGNTIAFETMEEAGKIASRLQHAVDSWKQTQNQTIEVEHKLRSAAKAKNTALTDQ</sequence>
<dbReference type="SUPFAM" id="SSF55874">
    <property type="entry name" value="ATPase domain of HSP90 chaperone/DNA topoisomerase II/histidine kinase"/>
    <property type="match status" value="1"/>
</dbReference>
<dbReference type="GO" id="GO:0005524">
    <property type="term" value="F:ATP binding"/>
    <property type="evidence" value="ECO:0007669"/>
    <property type="project" value="InterPro"/>
</dbReference>
<evidence type="ECO:0000256" key="3">
    <source>
        <dbReference type="SAM" id="MobiDB-lite"/>
    </source>
</evidence>
<evidence type="ECO:0000313" key="6">
    <source>
        <dbReference type="Proteomes" id="UP000236546"/>
    </source>
</evidence>
<accession>A0A2K0SY81</accession>
<feature type="region of interest" description="Disordered" evidence="3">
    <location>
        <begin position="549"/>
        <end position="586"/>
    </location>
</feature>
<reference evidence="5 6" key="1">
    <citation type="submission" date="2017-02" db="EMBL/GenBank/DDBJ databases">
        <title>Genomes of Trichoderma spp. with biocontrol activity.</title>
        <authorList>
            <person name="Gardiner D."/>
            <person name="Kazan K."/>
            <person name="Vos C."/>
            <person name="Harvey P."/>
        </authorList>
    </citation>
    <scope>NUCLEOTIDE SEQUENCE [LARGE SCALE GENOMIC DNA]</scope>
    <source>
        <strain evidence="5 6">A5MH</strain>
    </source>
</reference>
<dbReference type="GO" id="GO:0032389">
    <property type="term" value="C:MutLalpha complex"/>
    <property type="evidence" value="ECO:0007669"/>
    <property type="project" value="TreeGrafter"/>
</dbReference>
<evidence type="ECO:0000313" key="5">
    <source>
        <dbReference type="EMBL" id="PNP38239.1"/>
    </source>
</evidence>
<dbReference type="Gene3D" id="3.30.565.10">
    <property type="entry name" value="Histidine kinase-like ATPase, C-terminal domain"/>
    <property type="match status" value="1"/>
</dbReference>
<dbReference type="Proteomes" id="UP000236546">
    <property type="component" value="Unassembled WGS sequence"/>
</dbReference>
<dbReference type="NCBIfam" id="TIGR00585">
    <property type="entry name" value="mutl"/>
    <property type="match status" value="1"/>
</dbReference>
<dbReference type="SUPFAM" id="SSF54211">
    <property type="entry name" value="Ribosomal protein S5 domain 2-like"/>
    <property type="match status" value="1"/>
</dbReference>
<dbReference type="InterPro" id="IPR002099">
    <property type="entry name" value="MutL/Mlh/PMS"/>
</dbReference>
<feature type="region of interest" description="Disordered" evidence="3">
    <location>
        <begin position="513"/>
        <end position="537"/>
    </location>
</feature>
<gene>
    <name evidence="5" type="ORF">TGAMA5MH_09810</name>
</gene>
<evidence type="ECO:0000256" key="1">
    <source>
        <dbReference type="ARBA" id="ARBA00006082"/>
    </source>
</evidence>
<feature type="compositionally biased region" description="Polar residues" evidence="3">
    <location>
        <begin position="641"/>
        <end position="650"/>
    </location>
</feature>
<dbReference type="PROSITE" id="PS00058">
    <property type="entry name" value="DNA_MISMATCH_REPAIR_1"/>
    <property type="match status" value="1"/>
</dbReference>
<feature type="compositionally biased region" description="Polar residues" evidence="3">
    <location>
        <begin position="622"/>
        <end position="634"/>
    </location>
</feature>
<feature type="compositionally biased region" description="Polar residues" evidence="3">
    <location>
        <begin position="729"/>
        <end position="742"/>
    </location>
</feature>
<dbReference type="PANTHER" id="PTHR10073">
    <property type="entry name" value="DNA MISMATCH REPAIR PROTEIN MLH, PMS, MUTL"/>
    <property type="match status" value="1"/>
</dbReference>
<dbReference type="GO" id="GO:0016887">
    <property type="term" value="F:ATP hydrolysis activity"/>
    <property type="evidence" value="ECO:0007669"/>
    <property type="project" value="InterPro"/>
</dbReference>
<feature type="compositionally biased region" description="Basic and acidic residues" evidence="3">
    <location>
        <begin position="682"/>
        <end position="702"/>
    </location>
</feature>
<dbReference type="Gene3D" id="3.30.230.10">
    <property type="match status" value="1"/>
</dbReference>